<proteinExistence type="predicted"/>
<dbReference type="EMBL" id="SJTG01000002">
    <property type="protein sequence ID" value="TCI11213.1"/>
    <property type="molecule type" value="Genomic_DNA"/>
</dbReference>
<feature type="transmembrane region" description="Helical" evidence="1">
    <location>
        <begin position="173"/>
        <end position="205"/>
    </location>
</feature>
<dbReference type="GO" id="GO:0000271">
    <property type="term" value="P:polysaccharide biosynthetic process"/>
    <property type="evidence" value="ECO:0007669"/>
    <property type="project" value="TreeGrafter"/>
</dbReference>
<comment type="caution">
    <text evidence="3">The sequence shown here is derived from an EMBL/GenBank/DDBJ whole genome shotgun (WGS) entry which is preliminary data.</text>
</comment>
<evidence type="ECO:0000256" key="1">
    <source>
        <dbReference type="SAM" id="Phobius"/>
    </source>
</evidence>
<reference evidence="3 4" key="1">
    <citation type="submission" date="2019-02" db="EMBL/GenBank/DDBJ databases">
        <title>Dyella amyloliquefaciens sp. nov., isolated from forest soil.</title>
        <authorList>
            <person name="Gao Z.-H."/>
            <person name="Qiu L.-H."/>
        </authorList>
    </citation>
    <scope>NUCLEOTIDE SEQUENCE [LARGE SCALE GENOMIC DNA]</scope>
    <source>
        <strain evidence="3 4">KACC 12747</strain>
    </source>
</reference>
<dbReference type="PANTHER" id="PTHR23028">
    <property type="entry name" value="ACETYLTRANSFERASE"/>
    <property type="match status" value="1"/>
</dbReference>
<accession>A0A4R0YW48</accession>
<dbReference type="GO" id="GO:0016020">
    <property type="term" value="C:membrane"/>
    <property type="evidence" value="ECO:0007669"/>
    <property type="project" value="TreeGrafter"/>
</dbReference>
<name>A0A4R0YW48_9GAMM</name>
<dbReference type="InterPro" id="IPR050879">
    <property type="entry name" value="Acyltransferase_3"/>
</dbReference>
<sequence length="374" mass="41794">MKGLFRVRTLTDAMSQEQDNFLLLRLVAASLVIYGHGPAISGDTTHPDLFTWLGWGIYSGDLAVNAFFVISGFMITGSYLRRRHLPGFLWARFLRIYPAYAFCLLGSAFLLGAAFTELPLRDYLHAPQVMHYVAKNLELGRYLAYHLPGVFTGNPMDGAVNGSIWTLPAEVRMYLWVAIAGSLGILGRRYLAITLIVALFVWGLLRPSNIPLVPLPDFIHLAAYFAVGAFCFVNRQWVPVGWPVALVAIALAWLLRDSQLYPFAMGAALVSFVFAFAYAIPWHGYNRFDDYSYGVYLWGFPIQQAVAHQWPGMSSPANALISWPMACLLAMFSWHVVEKPALSLKSLPRKIYLRVKPTAHREIRGVAADGRGTM</sequence>
<feature type="transmembrane region" description="Helical" evidence="1">
    <location>
        <begin position="52"/>
        <end position="75"/>
    </location>
</feature>
<evidence type="ECO:0000259" key="2">
    <source>
        <dbReference type="Pfam" id="PF01757"/>
    </source>
</evidence>
<dbReference type="InterPro" id="IPR002656">
    <property type="entry name" value="Acyl_transf_3_dom"/>
</dbReference>
<dbReference type="PANTHER" id="PTHR23028:SF53">
    <property type="entry name" value="ACYL_TRANSF_3 DOMAIN-CONTAINING PROTEIN"/>
    <property type="match status" value="1"/>
</dbReference>
<feature type="transmembrane region" description="Helical" evidence="1">
    <location>
        <begin position="236"/>
        <end position="255"/>
    </location>
</feature>
<dbReference type="GO" id="GO:0016747">
    <property type="term" value="F:acyltransferase activity, transferring groups other than amino-acyl groups"/>
    <property type="evidence" value="ECO:0007669"/>
    <property type="project" value="InterPro"/>
</dbReference>
<organism evidence="3 4">
    <name type="scientific">Dyella soli</name>
    <dbReference type="NCBI Taxonomy" id="522319"/>
    <lineage>
        <taxon>Bacteria</taxon>
        <taxon>Pseudomonadati</taxon>
        <taxon>Pseudomonadota</taxon>
        <taxon>Gammaproteobacteria</taxon>
        <taxon>Lysobacterales</taxon>
        <taxon>Rhodanobacteraceae</taxon>
        <taxon>Dyella</taxon>
    </lineage>
</organism>
<dbReference type="AlphaFoldDB" id="A0A4R0YW48"/>
<evidence type="ECO:0000313" key="3">
    <source>
        <dbReference type="EMBL" id="TCI11213.1"/>
    </source>
</evidence>
<dbReference type="RefSeq" id="WP_131409989.1">
    <property type="nucleotide sequence ID" value="NZ_SJTG01000002.1"/>
</dbReference>
<keyword evidence="4" id="KW-1185">Reference proteome</keyword>
<dbReference type="Proteomes" id="UP000291822">
    <property type="component" value="Unassembled WGS sequence"/>
</dbReference>
<keyword evidence="3" id="KW-0808">Transferase</keyword>
<feature type="domain" description="Acyltransferase 3" evidence="2">
    <location>
        <begin position="23"/>
        <end position="331"/>
    </location>
</feature>
<keyword evidence="1" id="KW-0812">Transmembrane</keyword>
<dbReference type="Pfam" id="PF01757">
    <property type="entry name" value="Acyl_transf_3"/>
    <property type="match status" value="1"/>
</dbReference>
<keyword evidence="1" id="KW-1133">Transmembrane helix</keyword>
<feature type="transmembrane region" description="Helical" evidence="1">
    <location>
        <begin position="96"/>
        <end position="115"/>
    </location>
</feature>
<evidence type="ECO:0000313" key="4">
    <source>
        <dbReference type="Proteomes" id="UP000291822"/>
    </source>
</evidence>
<keyword evidence="3" id="KW-0012">Acyltransferase</keyword>
<feature type="transmembrane region" description="Helical" evidence="1">
    <location>
        <begin position="320"/>
        <end position="337"/>
    </location>
</feature>
<gene>
    <name evidence="3" type="ORF">EZM97_20620</name>
</gene>
<protein>
    <submittedName>
        <fullName evidence="3">Acyltransferase</fullName>
    </submittedName>
</protein>
<keyword evidence="1" id="KW-0472">Membrane</keyword>
<feature type="transmembrane region" description="Helical" evidence="1">
    <location>
        <begin position="260"/>
        <end position="280"/>
    </location>
</feature>
<feature type="transmembrane region" description="Helical" evidence="1">
    <location>
        <begin position="21"/>
        <end position="40"/>
    </location>
</feature>